<dbReference type="AlphaFoldDB" id="A0A6P2QGM5"/>
<dbReference type="EMBL" id="CABVPN010000036">
    <property type="protein sequence ID" value="VWC18973.1"/>
    <property type="molecule type" value="Genomic_DNA"/>
</dbReference>
<keyword evidence="3" id="KW-1185">Reference proteome</keyword>
<evidence type="ECO:0000313" key="3">
    <source>
        <dbReference type="Proteomes" id="UP000494125"/>
    </source>
</evidence>
<name>A0A6P2QGM5_9BURK</name>
<keyword evidence="1" id="KW-0732">Signal</keyword>
<evidence type="ECO:0000313" key="2">
    <source>
        <dbReference type="EMBL" id="VWC18973.1"/>
    </source>
</evidence>
<dbReference type="GeneID" id="93030834"/>
<accession>A0A6P2QGM5</accession>
<feature type="signal peptide" evidence="1">
    <location>
        <begin position="1"/>
        <end position="32"/>
    </location>
</feature>
<proteinExistence type="predicted"/>
<dbReference type="RefSeq" id="WP_151047980.1">
    <property type="nucleotide sequence ID" value="NZ_CABVPN010000036.1"/>
</dbReference>
<protein>
    <submittedName>
        <fullName evidence="2">Uncharacterized protein</fullName>
    </submittedName>
</protein>
<organism evidence="2 3">
    <name type="scientific">Burkholderia diffusa</name>
    <dbReference type="NCBI Taxonomy" id="488732"/>
    <lineage>
        <taxon>Bacteria</taxon>
        <taxon>Pseudomonadati</taxon>
        <taxon>Pseudomonadota</taxon>
        <taxon>Betaproteobacteria</taxon>
        <taxon>Burkholderiales</taxon>
        <taxon>Burkholderiaceae</taxon>
        <taxon>Burkholderia</taxon>
        <taxon>Burkholderia cepacia complex</taxon>
    </lineage>
</organism>
<evidence type="ECO:0000256" key="1">
    <source>
        <dbReference type="SAM" id="SignalP"/>
    </source>
</evidence>
<sequence length="312" mass="34869">MSASAGSPTSHALRKVALMASMLMACSLPCLGGTPADGADEATNLREAYRQLIPRLDHNQFERPLYLDSEESSSTLKGEVYAVMAYPFATVNGAFNDPSRGPLNWCDALILHPNIKYCRTTDAGGGNMLIVNVSKKEVAEELSTTYRVQFEYDAATTGPGYLQVKLHADRGPLNTRDYRIALEAVALGDNRTFLHLTYAYSYGVIGRLAMKTYLAAFGRGKVGFTNIADPSAAQAEYIGGMRGLMERNTMRYYLAIDAYLGALSSPPGKRLEQRLTDWFDASERYPRQLHEMDRQQYMQMKYDEYLRQQTEQ</sequence>
<gene>
    <name evidence="2" type="ORF">BDI24065_05756</name>
</gene>
<feature type="chain" id="PRO_5026987893" evidence="1">
    <location>
        <begin position="33"/>
        <end position="312"/>
    </location>
</feature>
<dbReference type="Proteomes" id="UP000494125">
    <property type="component" value="Unassembled WGS sequence"/>
</dbReference>
<reference evidence="2 3" key="1">
    <citation type="submission" date="2019-09" db="EMBL/GenBank/DDBJ databases">
        <authorList>
            <person name="Depoorter E."/>
        </authorList>
    </citation>
    <scope>NUCLEOTIDE SEQUENCE [LARGE SCALE GENOMIC DNA]</scope>
    <source>
        <strain evidence="2">LMG 24065</strain>
    </source>
</reference>